<dbReference type="InterPro" id="IPR007627">
    <property type="entry name" value="RNA_pol_sigma70_r2"/>
</dbReference>
<gene>
    <name evidence="5" type="ORF">ACFQ03_19410</name>
</gene>
<dbReference type="InterPro" id="IPR013325">
    <property type="entry name" value="RNA_pol_sigma_r2"/>
</dbReference>
<evidence type="ECO:0000256" key="1">
    <source>
        <dbReference type="ARBA" id="ARBA00023015"/>
    </source>
</evidence>
<dbReference type="RefSeq" id="WP_379290311.1">
    <property type="nucleotide sequence ID" value="NZ_JBHTIU010000077.1"/>
</dbReference>
<dbReference type="Pfam" id="PF04542">
    <property type="entry name" value="Sigma70_r2"/>
    <property type="match status" value="1"/>
</dbReference>
<keyword evidence="3" id="KW-0804">Transcription</keyword>
<evidence type="ECO:0000256" key="2">
    <source>
        <dbReference type="ARBA" id="ARBA00023082"/>
    </source>
</evidence>
<keyword evidence="6" id="KW-1185">Reference proteome</keyword>
<proteinExistence type="predicted"/>
<keyword evidence="2" id="KW-0731">Sigma factor</keyword>
<evidence type="ECO:0000313" key="6">
    <source>
        <dbReference type="Proteomes" id="UP001597120"/>
    </source>
</evidence>
<reference evidence="6" key="1">
    <citation type="journal article" date="2019" name="Int. J. Syst. Evol. Microbiol.">
        <title>The Global Catalogue of Microorganisms (GCM) 10K type strain sequencing project: providing services to taxonomists for standard genome sequencing and annotation.</title>
        <authorList>
            <consortium name="The Broad Institute Genomics Platform"/>
            <consortium name="The Broad Institute Genome Sequencing Center for Infectious Disease"/>
            <person name="Wu L."/>
            <person name="Ma J."/>
        </authorList>
    </citation>
    <scope>NUCLEOTIDE SEQUENCE [LARGE SCALE GENOMIC DNA]</scope>
    <source>
        <strain evidence="6">CCUG 57263</strain>
    </source>
</reference>
<evidence type="ECO:0000256" key="3">
    <source>
        <dbReference type="ARBA" id="ARBA00023163"/>
    </source>
</evidence>
<evidence type="ECO:0000313" key="5">
    <source>
        <dbReference type="EMBL" id="MFD0871312.1"/>
    </source>
</evidence>
<feature type="domain" description="RNA polymerase sigma-70 region 2" evidence="4">
    <location>
        <begin position="19"/>
        <end position="86"/>
    </location>
</feature>
<keyword evidence="1" id="KW-0805">Transcription regulation</keyword>
<dbReference type="Proteomes" id="UP001597120">
    <property type="component" value="Unassembled WGS sequence"/>
</dbReference>
<sequence length="101" mass="11842">MNQLVKKAQNGDHKAYIELFQTYEQDIYRMAYLYVKNKNDAMDVVQEVAYRSFKSLGTLVNPQFFKTWLIKITITCALNVLKQKRKVYNGLRKLDSKKGVS</sequence>
<dbReference type="PANTHER" id="PTHR43133">
    <property type="entry name" value="RNA POLYMERASE ECF-TYPE SIGMA FACTO"/>
    <property type="match status" value="1"/>
</dbReference>
<accession>A0ABW3DD35</accession>
<protein>
    <submittedName>
        <fullName evidence="5">RNA polymerase sigma factor</fullName>
    </submittedName>
</protein>
<evidence type="ECO:0000259" key="4">
    <source>
        <dbReference type="Pfam" id="PF04542"/>
    </source>
</evidence>
<dbReference type="SUPFAM" id="SSF88946">
    <property type="entry name" value="Sigma2 domain of RNA polymerase sigma factors"/>
    <property type="match status" value="1"/>
</dbReference>
<comment type="caution">
    <text evidence="5">The sequence shown here is derived from an EMBL/GenBank/DDBJ whole genome shotgun (WGS) entry which is preliminary data.</text>
</comment>
<dbReference type="InterPro" id="IPR039425">
    <property type="entry name" value="RNA_pol_sigma-70-like"/>
</dbReference>
<organism evidence="5 6">
    <name type="scientific">Paenibacillus residui</name>
    <dbReference type="NCBI Taxonomy" id="629724"/>
    <lineage>
        <taxon>Bacteria</taxon>
        <taxon>Bacillati</taxon>
        <taxon>Bacillota</taxon>
        <taxon>Bacilli</taxon>
        <taxon>Bacillales</taxon>
        <taxon>Paenibacillaceae</taxon>
        <taxon>Paenibacillus</taxon>
    </lineage>
</organism>
<dbReference type="Gene3D" id="1.10.1740.10">
    <property type="match status" value="1"/>
</dbReference>
<dbReference type="PANTHER" id="PTHR43133:SF51">
    <property type="entry name" value="RNA POLYMERASE SIGMA FACTOR"/>
    <property type="match status" value="1"/>
</dbReference>
<dbReference type="EMBL" id="JBHTIU010000077">
    <property type="protein sequence ID" value="MFD0871312.1"/>
    <property type="molecule type" value="Genomic_DNA"/>
</dbReference>
<name>A0ABW3DD35_9BACL</name>